<dbReference type="RefSeq" id="WP_255805795.1">
    <property type="nucleotide sequence ID" value="NZ_CP038802.1"/>
</dbReference>
<dbReference type="InterPro" id="IPR003439">
    <property type="entry name" value="ABC_transporter-like_ATP-bd"/>
</dbReference>
<evidence type="ECO:0000256" key="8">
    <source>
        <dbReference type="ARBA" id="ARBA00023065"/>
    </source>
</evidence>
<comment type="subcellular location">
    <subcellularLocation>
        <location evidence="1">Cell membrane</location>
        <topology evidence="1">Peripheral membrane protein</topology>
    </subcellularLocation>
</comment>
<keyword evidence="2" id="KW-0813">Transport</keyword>
<evidence type="ECO:0000256" key="7">
    <source>
        <dbReference type="ARBA" id="ARBA00023004"/>
    </source>
</evidence>
<protein>
    <submittedName>
        <fullName evidence="12">ABC transporter ATP-binding protein</fullName>
    </submittedName>
</protein>
<evidence type="ECO:0000256" key="3">
    <source>
        <dbReference type="ARBA" id="ARBA00022475"/>
    </source>
</evidence>
<gene>
    <name evidence="12" type="ORF">E4N74_00605</name>
    <name evidence="11" type="ORF">E4N76_01250</name>
</gene>
<dbReference type="InterPro" id="IPR003593">
    <property type="entry name" value="AAA+_ATPase"/>
</dbReference>
<keyword evidence="9" id="KW-0472">Membrane</keyword>
<evidence type="ECO:0000313" key="11">
    <source>
        <dbReference type="EMBL" id="UTY27763.1"/>
    </source>
</evidence>
<evidence type="ECO:0000256" key="9">
    <source>
        <dbReference type="ARBA" id="ARBA00023136"/>
    </source>
</evidence>
<keyword evidence="5" id="KW-0547">Nucleotide-binding</keyword>
<keyword evidence="6 12" id="KW-0067">ATP-binding</keyword>
<keyword evidence="7" id="KW-0408">Iron</keyword>
<reference evidence="12" key="1">
    <citation type="submission" date="2019-04" db="EMBL/GenBank/DDBJ databases">
        <title>Whole genome sequencing of oral phylogroup 2 treponemes.</title>
        <authorList>
            <person name="Chan Y."/>
            <person name="Zeng H.H."/>
            <person name="Yu X.L."/>
            <person name="Leung W.K."/>
            <person name="Watt R.M."/>
        </authorList>
    </citation>
    <scope>NUCLEOTIDE SEQUENCE</scope>
    <source>
        <strain evidence="12">OMZ 835</strain>
        <strain evidence="11">OMZ 847</strain>
    </source>
</reference>
<evidence type="ECO:0000313" key="13">
    <source>
        <dbReference type="Proteomes" id="UP001058682"/>
    </source>
</evidence>
<dbReference type="Gene3D" id="3.40.50.300">
    <property type="entry name" value="P-loop containing nucleotide triphosphate hydrolases"/>
    <property type="match status" value="1"/>
</dbReference>
<dbReference type="GO" id="GO:0006826">
    <property type="term" value="P:iron ion transport"/>
    <property type="evidence" value="ECO:0007669"/>
    <property type="project" value="UniProtKB-KW"/>
</dbReference>
<dbReference type="EMBL" id="CP038802">
    <property type="protein sequence ID" value="UTY27763.1"/>
    <property type="molecule type" value="Genomic_DNA"/>
</dbReference>
<proteinExistence type="predicted"/>
<evidence type="ECO:0000256" key="2">
    <source>
        <dbReference type="ARBA" id="ARBA00022448"/>
    </source>
</evidence>
<dbReference type="PROSITE" id="PS50893">
    <property type="entry name" value="ABC_TRANSPORTER_2"/>
    <property type="match status" value="1"/>
</dbReference>
<dbReference type="InterPro" id="IPR027417">
    <property type="entry name" value="P-loop_NTPase"/>
</dbReference>
<dbReference type="FunFam" id="3.40.50.300:FF:000134">
    <property type="entry name" value="Iron-enterobactin ABC transporter ATP-binding protein"/>
    <property type="match status" value="1"/>
</dbReference>
<evidence type="ECO:0000256" key="1">
    <source>
        <dbReference type="ARBA" id="ARBA00004202"/>
    </source>
</evidence>
<feature type="domain" description="ABC transporter" evidence="10">
    <location>
        <begin position="4"/>
        <end position="240"/>
    </location>
</feature>
<keyword evidence="14" id="KW-1185">Reference proteome</keyword>
<accession>A0AAE9MT57</accession>
<keyword evidence="4" id="KW-0410">Iron transport</keyword>
<keyword evidence="8" id="KW-0406">Ion transport</keyword>
<dbReference type="GO" id="GO:0005524">
    <property type="term" value="F:ATP binding"/>
    <property type="evidence" value="ECO:0007669"/>
    <property type="project" value="UniProtKB-KW"/>
</dbReference>
<evidence type="ECO:0000256" key="6">
    <source>
        <dbReference type="ARBA" id="ARBA00022840"/>
    </source>
</evidence>
<organism evidence="12 13">
    <name type="scientific">Treponema putidum</name>
    <dbReference type="NCBI Taxonomy" id="221027"/>
    <lineage>
        <taxon>Bacteria</taxon>
        <taxon>Pseudomonadati</taxon>
        <taxon>Spirochaetota</taxon>
        <taxon>Spirochaetia</taxon>
        <taxon>Spirochaetales</taxon>
        <taxon>Treponemataceae</taxon>
        <taxon>Treponema</taxon>
    </lineage>
</organism>
<dbReference type="PANTHER" id="PTHR42771:SF4">
    <property type="entry name" value="IRON(3+)-HYDROXAMATE IMPORT ATP-BINDING PROTEIN FHUC"/>
    <property type="match status" value="1"/>
</dbReference>
<dbReference type="CDD" id="cd03214">
    <property type="entry name" value="ABC_Iron-Siderophores_B12_Hemin"/>
    <property type="match status" value="1"/>
</dbReference>
<dbReference type="Pfam" id="PF00005">
    <property type="entry name" value="ABC_tran"/>
    <property type="match status" value="1"/>
</dbReference>
<evidence type="ECO:0000313" key="14">
    <source>
        <dbReference type="Proteomes" id="UP001059401"/>
    </source>
</evidence>
<dbReference type="Proteomes" id="UP001058682">
    <property type="component" value="Chromosome"/>
</dbReference>
<keyword evidence="3" id="KW-1003">Cell membrane</keyword>
<dbReference type="GO" id="GO:0005886">
    <property type="term" value="C:plasma membrane"/>
    <property type="evidence" value="ECO:0007669"/>
    <property type="project" value="UniProtKB-SubCell"/>
</dbReference>
<dbReference type="SMART" id="SM00382">
    <property type="entry name" value="AAA"/>
    <property type="match status" value="1"/>
</dbReference>
<dbReference type="SUPFAM" id="SSF52540">
    <property type="entry name" value="P-loop containing nucleoside triphosphate hydrolases"/>
    <property type="match status" value="1"/>
</dbReference>
<evidence type="ECO:0000259" key="10">
    <source>
        <dbReference type="PROSITE" id="PS50893"/>
    </source>
</evidence>
<dbReference type="AlphaFoldDB" id="A0AAE9MT57"/>
<dbReference type="GO" id="GO:0016887">
    <property type="term" value="F:ATP hydrolysis activity"/>
    <property type="evidence" value="ECO:0007669"/>
    <property type="project" value="InterPro"/>
</dbReference>
<name>A0AAE9MT57_9SPIR</name>
<dbReference type="EMBL" id="CP038804">
    <property type="protein sequence ID" value="UTY32678.1"/>
    <property type="molecule type" value="Genomic_DNA"/>
</dbReference>
<dbReference type="Proteomes" id="UP001059401">
    <property type="component" value="Chromosome"/>
</dbReference>
<evidence type="ECO:0000256" key="4">
    <source>
        <dbReference type="ARBA" id="ARBA00022496"/>
    </source>
</evidence>
<dbReference type="PANTHER" id="PTHR42771">
    <property type="entry name" value="IRON(3+)-HYDROXAMATE IMPORT ATP-BINDING PROTEIN FHUC"/>
    <property type="match status" value="1"/>
</dbReference>
<sequence length="395" mass="44517">MELFKLKKLDVGYGSTIIIGNVEVELEQGQILCLMGPNGSGKSTIIKTITQHIKKLGGKVFIGEKDIEKLNNIEQAKKISVVLTDRISPHLMTAEEIVATGRYPHTNKFGKMTEADYIAVDDAIKIVDGEALKHKEFLSLSDGEKQRIMIARAICQEADLMILDEPTSFLDIRYKIDLLGILRTLARERNKIIILSLHELDLIPKIADKILLILDKNNYLYGVPEEIISDKSICKAFDIKNGSYNTLLGNIELARRDTSCKIFVVGGEGRGIPVYRLLNKYEISFNSGILFENDLDTPIAKSLSIEYLVQKSFEPINDTIFKEAKLLIEKSDMIIDCGASFAGINSKNSELVKYAEELNKTVISLKERQEYNRYTYCKTYSQLLHAINGLKHPHE</sequence>
<evidence type="ECO:0000313" key="12">
    <source>
        <dbReference type="EMBL" id="UTY32678.1"/>
    </source>
</evidence>
<dbReference type="InterPro" id="IPR051535">
    <property type="entry name" value="Siderophore_ABC-ATPase"/>
</dbReference>
<evidence type="ECO:0000256" key="5">
    <source>
        <dbReference type="ARBA" id="ARBA00022741"/>
    </source>
</evidence>